<protein>
    <submittedName>
        <fullName evidence="3">Globin family profile domain-containing protein</fullName>
    </submittedName>
</protein>
<proteinExistence type="predicted"/>
<feature type="compositionally biased region" description="Basic and acidic residues" evidence="1">
    <location>
        <begin position="200"/>
        <end position="217"/>
    </location>
</feature>
<keyword evidence="2" id="KW-1185">Reference proteome</keyword>
<dbReference type="GO" id="GO:0020037">
    <property type="term" value="F:heme binding"/>
    <property type="evidence" value="ECO:0007669"/>
    <property type="project" value="InterPro"/>
</dbReference>
<sequence>MDTGSAFRRTQSLRYPKGSQCGASSSLAGNNLSRKGSKLGARSKSSRNRLSADSQSSLSRLTFSQRMALFDEKNICGVEVVAPKVKDIFYKAALVDCFVNKEQTATAATMDEHVKLLVKFFDDLIANMDCENETIAMIKKVGQHHAILNTSCGFHADIWEHLGEITMEKYVLRMLSRKREKRAELGAPSLPLSPTNLDLGLRERPKHTQDDRRRNTS</sequence>
<feature type="region of interest" description="Disordered" evidence="1">
    <location>
        <begin position="1"/>
        <end position="53"/>
    </location>
</feature>
<dbReference type="SUPFAM" id="SSF46458">
    <property type="entry name" value="Globin-like"/>
    <property type="match status" value="1"/>
</dbReference>
<dbReference type="InterPro" id="IPR012292">
    <property type="entry name" value="Globin/Proto"/>
</dbReference>
<dbReference type="Gene3D" id="1.10.490.10">
    <property type="entry name" value="Globins"/>
    <property type="match status" value="1"/>
</dbReference>
<reference evidence="3" key="1">
    <citation type="submission" date="2022-11" db="UniProtKB">
        <authorList>
            <consortium name="WormBaseParasite"/>
        </authorList>
    </citation>
    <scope>IDENTIFICATION</scope>
</reference>
<dbReference type="GO" id="GO:0019825">
    <property type="term" value="F:oxygen binding"/>
    <property type="evidence" value="ECO:0007669"/>
    <property type="project" value="InterPro"/>
</dbReference>
<dbReference type="WBParaSite" id="jg3343.2">
    <property type="protein sequence ID" value="jg3343.2"/>
    <property type="gene ID" value="jg3343"/>
</dbReference>
<dbReference type="CDD" id="cd01040">
    <property type="entry name" value="Mb-like"/>
    <property type="match status" value="1"/>
</dbReference>
<evidence type="ECO:0000256" key="1">
    <source>
        <dbReference type="SAM" id="MobiDB-lite"/>
    </source>
</evidence>
<dbReference type="AlphaFoldDB" id="A0A915EAT9"/>
<name>A0A915EAT9_9BILA</name>
<feature type="region of interest" description="Disordered" evidence="1">
    <location>
        <begin position="184"/>
        <end position="217"/>
    </location>
</feature>
<evidence type="ECO:0000313" key="2">
    <source>
        <dbReference type="Proteomes" id="UP000887574"/>
    </source>
</evidence>
<dbReference type="InterPro" id="IPR009050">
    <property type="entry name" value="Globin-like_sf"/>
</dbReference>
<feature type="compositionally biased region" description="Polar residues" evidence="1">
    <location>
        <begin position="21"/>
        <end position="34"/>
    </location>
</feature>
<organism evidence="2 3">
    <name type="scientific">Ditylenchus dipsaci</name>
    <dbReference type="NCBI Taxonomy" id="166011"/>
    <lineage>
        <taxon>Eukaryota</taxon>
        <taxon>Metazoa</taxon>
        <taxon>Ecdysozoa</taxon>
        <taxon>Nematoda</taxon>
        <taxon>Chromadorea</taxon>
        <taxon>Rhabditida</taxon>
        <taxon>Tylenchina</taxon>
        <taxon>Tylenchomorpha</taxon>
        <taxon>Sphaerularioidea</taxon>
        <taxon>Anguinidae</taxon>
        <taxon>Anguininae</taxon>
        <taxon>Ditylenchus</taxon>
    </lineage>
</organism>
<dbReference type="InterPro" id="IPR044399">
    <property type="entry name" value="Mb-like_M"/>
</dbReference>
<evidence type="ECO:0000313" key="3">
    <source>
        <dbReference type="WBParaSite" id="jg3343.2"/>
    </source>
</evidence>
<accession>A0A915EAT9</accession>
<dbReference type="Proteomes" id="UP000887574">
    <property type="component" value="Unplaced"/>
</dbReference>